<evidence type="ECO:0000313" key="2">
    <source>
        <dbReference type="Proteomes" id="UP000625283"/>
    </source>
</evidence>
<organism evidence="1 2">
    <name type="scientific">Sphingobacterium faecale</name>
    <dbReference type="NCBI Taxonomy" id="2803775"/>
    <lineage>
        <taxon>Bacteria</taxon>
        <taxon>Pseudomonadati</taxon>
        <taxon>Bacteroidota</taxon>
        <taxon>Sphingobacteriia</taxon>
        <taxon>Sphingobacteriales</taxon>
        <taxon>Sphingobacteriaceae</taxon>
        <taxon>Sphingobacterium</taxon>
    </lineage>
</organism>
<accession>A0ABS1R7H3</accession>
<dbReference type="Pfam" id="PF14595">
    <property type="entry name" value="Thioredoxin_9"/>
    <property type="match status" value="1"/>
</dbReference>
<comment type="caution">
    <text evidence="1">The sequence shown here is derived from an EMBL/GenBank/DDBJ whole genome shotgun (WGS) entry which is preliminary data.</text>
</comment>
<dbReference type="RefSeq" id="WP_202104350.1">
    <property type="nucleotide sequence ID" value="NZ_JAERTY010000010.1"/>
</dbReference>
<evidence type="ECO:0000313" key="1">
    <source>
        <dbReference type="EMBL" id="MBL1410657.1"/>
    </source>
</evidence>
<name>A0ABS1R7H3_9SPHI</name>
<protein>
    <submittedName>
        <fullName evidence="1">Thioredoxin family protein</fullName>
    </submittedName>
</protein>
<dbReference type="Gene3D" id="3.40.30.10">
    <property type="entry name" value="Glutaredoxin"/>
    <property type="match status" value="1"/>
</dbReference>
<proteinExistence type="predicted"/>
<dbReference type="Proteomes" id="UP000625283">
    <property type="component" value="Unassembled WGS sequence"/>
</dbReference>
<reference evidence="1 2" key="1">
    <citation type="submission" date="2021-01" db="EMBL/GenBank/DDBJ databases">
        <title>C459-1 draft genome sequence.</title>
        <authorList>
            <person name="Zhang X.-F."/>
        </authorList>
    </citation>
    <scope>NUCLEOTIDE SEQUENCE [LARGE SCALE GENOMIC DNA]</scope>
    <source>
        <strain evidence="2">C459-1</strain>
    </source>
</reference>
<sequence length="188" mass="21911">MTFEAYLNYFEDVLTNPSNYPTYSDPEYLNYAKLNWSRMNRWLKKFEVSEEARAFFSASTQKQTWILITEPWCGDAAHSVPQIHTLIKDNPNIVLDIQLRDSEPFLIENYLTNGGKSIPKLIIRNELGEDMAIWGPRPAALQQIFDEMKAEGKEFEDIKTYFQTWYNSDKGVELQQELVALLSVVEKN</sequence>
<gene>
    <name evidence="1" type="ORF">JKG61_18000</name>
</gene>
<keyword evidence="2" id="KW-1185">Reference proteome</keyword>
<dbReference type="EMBL" id="JAERTY010000010">
    <property type="protein sequence ID" value="MBL1410657.1"/>
    <property type="molecule type" value="Genomic_DNA"/>
</dbReference>